<sequence length="45" mass="4628">TSTLFILIDNDNGGGGDGDARISIIPSSRIILNAAYSTARSTCSL</sequence>
<gene>
    <name evidence="1" type="ORF">SMN809_LOCUS62806</name>
</gene>
<proteinExistence type="predicted"/>
<organism evidence="1 2">
    <name type="scientific">Rotaria magnacalcarata</name>
    <dbReference type="NCBI Taxonomy" id="392030"/>
    <lineage>
        <taxon>Eukaryota</taxon>
        <taxon>Metazoa</taxon>
        <taxon>Spiralia</taxon>
        <taxon>Gnathifera</taxon>
        <taxon>Rotifera</taxon>
        <taxon>Eurotatoria</taxon>
        <taxon>Bdelloidea</taxon>
        <taxon>Philodinida</taxon>
        <taxon>Philodinidae</taxon>
        <taxon>Rotaria</taxon>
    </lineage>
</organism>
<evidence type="ECO:0000313" key="2">
    <source>
        <dbReference type="Proteomes" id="UP000676336"/>
    </source>
</evidence>
<feature type="non-terminal residue" evidence="1">
    <location>
        <position position="1"/>
    </location>
</feature>
<name>A0A8S3FKH8_9BILA</name>
<comment type="caution">
    <text evidence="1">The sequence shown here is derived from an EMBL/GenBank/DDBJ whole genome shotgun (WGS) entry which is preliminary data.</text>
</comment>
<dbReference type="Proteomes" id="UP000676336">
    <property type="component" value="Unassembled WGS sequence"/>
</dbReference>
<evidence type="ECO:0000313" key="1">
    <source>
        <dbReference type="EMBL" id="CAF5127334.1"/>
    </source>
</evidence>
<dbReference type="AlphaFoldDB" id="A0A8S3FKH8"/>
<accession>A0A8S3FKH8</accession>
<dbReference type="EMBL" id="CAJOBI010264421">
    <property type="protein sequence ID" value="CAF5127334.1"/>
    <property type="molecule type" value="Genomic_DNA"/>
</dbReference>
<reference evidence="1" key="1">
    <citation type="submission" date="2021-02" db="EMBL/GenBank/DDBJ databases">
        <authorList>
            <person name="Nowell W R."/>
        </authorList>
    </citation>
    <scope>NUCLEOTIDE SEQUENCE</scope>
</reference>
<protein>
    <submittedName>
        <fullName evidence="1">Uncharacterized protein</fullName>
    </submittedName>
</protein>